<evidence type="ECO:0000313" key="1">
    <source>
        <dbReference type="EMBL" id="KUG17768.1"/>
    </source>
</evidence>
<name>A0A0W8FA69_9ZZZZ</name>
<gene>
    <name evidence="1" type="ORF">ASZ90_012541</name>
</gene>
<organism evidence="1">
    <name type="scientific">hydrocarbon metagenome</name>
    <dbReference type="NCBI Taxonomy" id="938273"/>
    <lineage>
        <taxon>unclassified sequences</taxon>
        <taxon>metagenomes</taxon>
        <taxon>ecological metagenomes</taxon>
    </lineage>
</organism>
<dbReference type="EMBL" id="LNQE01001422">
    <property type="protein sequence ID" value="KUG17768.1"/>
    <property type="molecule type" value="Genomic_DNA"/>
</dbReference>
<accession>A0A0W8FA69</accession>
<protein>
    <submittedName>
        <fullName evidence="1">Uncharacterized protein</fullName>
    </submittedName>
</protein>
<proteinExistence type="predicted"/>
<dbReference type="AlphaFoldDB" id="A0A0W8FA69"/>
<sequence length="105" mass="12392">MKKEEFLKQIEGYAFPEMFNQDLLDRAAEMFGKWGKTAHLDEKEHLFESFGLNPLPEDSDEIKEQKAAIRHICSRMMDASINRRDAADLIRNFNRIKDPGYKWLD</sequence>
<reference evidence="1" key="1">
    <citation type="journal article" date="2015" name="Proc. Natl. Acad. Sci. U.S.A.">
        <title>Networks of energetic and metabolic interactions define dynamics in microbial communities.</title>
        <authorList>
            <person name="Embree M."/>
            <person name="Liu J.K."/>
            <person name="Al-Bassam M.M."/>
            <person name="Zengler K."/>
        </authorList>
    </citation>
    <scope>NUCLEOTIDE SEQUENCE</scope>
</reference>
<comment type="caution">
    <text evidence="1">The sequence shown here is derived from an EMBL/GenBank/DDBJ whole genome shotgun (WGS) entry which is preliminary data.</text>
</comment>